<keyword evidence="9 13" id="KW-1133">Transmembrane helix</keyword>
<keyword evidence="6" id="KW-0547">Nucleotide-binding</keyword>
<keyword evidence="7" id="KW-0256">Endoplasmic reticulum</keyword>
<feature type="transmembrane region" description="Helical" evidence="13">
    <location>
        <begin position="885"/>
        <end position="906"/>
    </location>
</feature>
<dbReference type="SMART" id="SM00382">
    <property type="entry name" value="AAA"/>
    <property type="match status" value="1"/>
</dbReference>
<keyword evidence="11" id="KW-0325">Glycoprotein</keyword>
<dbReference type="Gene3D" id="3.40.50.300">
    <property type="entry name" value="P-loop containing nucleotide triphosphate hydrolases"/>
    <property type="match status" value="1"/>
</dbReference>
<dbReference type="PANTHER" id="PTHR48041">
    <property type="entry name" value="ABC TRANSPORTER G FAMILY MEMBER 28"/>
    <property type="match status" value="1"/>
</dbReference>
<evidence type="ECO:0000256" key="3">
    <source>
        <dbReference type="ARBA" id="ARBA00022448"/>
    </source>
</evidence>
<feature type="transmembrane region" description="Helical" evidence="13">
    <location>
        <begin position="1028"/>
        <end position="1048"/>
    </location>
</feature>
<dbReference type="PANTHER" id="PTHR48041:SF2">
    <property type="entry name" value="ATP-DEPENDENT PERMEASE-RELATED"/>
    <property type="match status" value="1"/>
</dbReference>
<dbReference type="Pfam" id="PF01061">
    <property type="entry name" value="ABC2_membrane"/>
    <property type="match status" value="1"/>
</dbReference>
<comment type="caution">
    <text evidence="15">The sequence shown here is derived from an EMBL/GenBank/DDBJ whole genome shotgun (WGS) entry which is preliminary data.</text>
</comment>
<dbReference type="CDD" id="cd00055">
    <property type="entry name" value="EGF_Lam"/>
    <property type="match status" value="1"/>
</dbReference>
<comment type="similarity">
    <text evidence="2">Belongs to the ABC transporter superfamily. ABCG family. Eye pigment precursor importer (TC 3.A.1.204) subfamily.</text>
</comment>
<feature type="transmembrane region" description="Helical" evidence="13">
    <location>
        <begin position="373"/>
        <end position="395"/>
    </location>
</feature>
<dbReference type="GO" id="GO:0005789">
    <property type="term" value="C:endoplasmic reticulum membrane"/>
    <property type="evidence" value="ECO:0007669"/>
    <property type="project" value="UniProtKB-SubCell"/>
</dbReference>
<sequence>MSHARLHPEMAVRRAAVSNIQHSGVSVDSRLKGRGTASDQAPLGAANLTAASPPPPFTMRAIYLLGAISPLALSTNPVAAKNFTSRSVDPLLSAFDDRPPECPPCFNCQLDAFQCHQFADCNKFTGKCSCPPGYGGDDCSMPTCGSLPDGLNRGPRQDKYCDCKDGWEGINCNVCKTDDACNAMMPEGEGGVCYTQGLTVKENHQMCDVTNRKILDQLKERKPQVTFSCKEEEEGDKNCNFQFWVDQVESFYCALDACKWDMEAEYDRNTTTYRCENVKCQCIPDRMLCGEGGSVDISDFLTEEIKGPATFSTVSSSGGKNDGSTFKEPAMDDLIKSIFGDESITLQCRSGECLYRTDVPGYQRPVKQINTPLIASVIAGCALFVVAVILAIWYLSRRAAYHGYGAVRLDESDDEVDKLLTDQRVAALLFDRVSYNLNGKQILLDIQGVAQPGEITAVMGASGAGKSTFLDILARKNKRGVTQGDFYINGEKISDADFKSMIGFVDQEDTMLPTLTVHETILTSALLRLPKDMSRFAKEQRVTEVEKQLGIHHIKDQIIGSEEGHGRGISGGEKRRVGIACELVTSPSILFLDEPTSGLDAFNAFNVIECLVTLAKTYNRTVIFTIHQPRSNIVALFDRLILLAKGRTVYSGPFSSCQRYFDHIGYPCPPGFNIADFLVDLTMHAGGSQAPVEDAFLDVQRDNLKTASSSLRAVKSIASASNVSIEETVRNNQENSSRPSTKRQQSLKQRQDKQLFTRRKSDMETPPTPKTDEEDVVAENSHWLRLSSRNSGAPQVTEDLDNLPPPASGTTDLDALVASYASSDVANSVHEEIVTAVERANDANATPNAAAFGNVLAKGYARIGLVRQFIILSNRTWRNLYRNPMLMLTHYAISILLAVLCGYLFYGLTDDIKGFQNRLGLFFFILALFGFSTLTSLTVFSSERLLFVRERANGYYSPLAYFCAKVIFDIVPLRLIPPLIMGVIVYPMTGLIPAWPEFLRFLLILVLFNLAAAGICLFIGIVFRDGGVANLIGSLVMLFSLLFAGLLLNHDAIPPAALWLQTLSIFHYGFEALIVNEVTFLTLIDHKYGLDIEVPGASILSAFGFDTLALWGDVIGLGIISAVFIVLAYAAMHFLLVEKR</sequence>
<dbReference type="InterPro" id="IPR002049">
    <property type="entry name" value="LE_dom"/>
</dbReference>
<evidence type="ECO:0000256" key="9">
    <source>
        <dbReference type="ARBA" id="ARBA00022989"/>
    </source>
</evidence>
<keyword evidence="3" id="KW-0813">Transport</keyword>
<evidence type="ECO:0000256" key="6">
    <source>
        <dbReference type="ARBA" id="ARBA00022741"/>
    </source>
</evidence>
<feature type="region of interest" description="Disordered" evidence="12">
    <location>
        <begin position="727"/>
        <end position="808"/>
    </location>
</feature>
<proteinExistence type="inferred from homology"/>
<evidence type="ECO:0000256" key="10">
    <source>
        <dbReference type="ARBA" id="ARBA00023136"/>
    </source>
</evidence>
<dbReference type="GO" id="GO:0005524">
    <property type="term" value="F:ATP binding"/>
    <property type="evidence" value="ECO:0007669"/>
    <property type="project" value="UniProtKB-KW"/>
</dbReference>
<dbReference type="InterPro" id="IPR017871">
    <property type="entry name" value="ABC_transporter-like_CS"/>
</dbReference>
<dbReference type="InterPro" id="IPR003593">
    <property type="entry name" value="AAA+_ATPase"/>
</dbReference>
<dbReference type="InterPro" id="IPR027417">
    <property type="entry name" value="P-loop_NTPase"/>
</dbReference>
<evidence type="ECO:0000256" key="5">
    <source>
        <dbReference type="ARBA" id="ARBA00022729"/>
    </source>
</evidence>
<dbReference type="AlphaFoldDB" id="A0A093VIE8"/>
<evidence type="ECO:0000256" key="7">
    <source>
        <dbReference type="ARBA" id="ARBA00022824"/>
    </source>
</evidence>
<dbReference type="GO" id="GO:0016887">
    <property type="term" value="F:ATP hydrolysis activity"/>
    <property type="evidence" value="ECO:0007669"/>
    <property type="project" value="InterPro"/>
</dbReference>
<evidence type="ECO:0000256" key="4">
    <source>
        <dbReference type="ARBA" id="ARBA00022692"/>
    </source>
</evidence>
<dbReference type="HOGENOM" id="CLU_000604_57_1_1"/>
<evidence type="ECO:0000256" key="13">
    <source>
        <dbReference type="SAM" id="Phobius"/>
    </source>
</evidence>
<feature type="transmembrane region" description="Helical" evidence="13">
    <location>
        <begin position="961"/>
        <end position="986"/>
    </location>
</feature>
<keyword evidence="10 13" id="KW-0472">Membrane</keyword>
<evidence type="ECO:0000313" key="15">
    <source>
        <dbReference type="EMBL" id="KFX52337.1"/>
    </source>
</evidence>
<keyword evidence="5" id="KW-0732">Signal</keyword>
<gene>
    <name evidence="15" type="ORF">GQ26_0032290</name>
</gene>
<reference evidence="15" key="1">
    <citation type="journal article" date="2014" name="PLoS Genet.">
        <title>Signature Gene Expression Reveals Novel Clues to the Molecular Mechanisms of Dimorphic Transition in Penicillium marneffei.</title>
        <authorList>
            <person name="Yang E."/>
            <person name="Wang G."/>
            <person name="Cai J."/>
            <person name="Woo P.C."/>
            <person name="Lau S.K."/>
            <person name="Yuen K.-Y."/>
            <person name="Chow W.-N."/>
            <person name="Lin X."/>
        </authorList>
    </citation>
    <scope>NUCLEOTIDE SEQUENCE [LARGE SCALE GENOMIC DNA]</scope>
    <source>
        <strain evidence="15">PM1</strain>
    </source>
</reference>
<protein>
    <submittedName>
        <fullName evidence="15">Putative ATP-dependent permease</fullName>
    </submittedName>
</protein>
<dbReference type="InterPro" id="IPR003439">
    <property type="entry name" value="ABC_transporter-like_ATP-bd"/>
</dbReference>
<evidence type="ECO:0000256" key="1">
    <source>
        <dbReference type="ARBA" id="ARBA00004477"/>
    </source>
</evidence>
<evidence type="ECO:0000256" key="11">
    <source>
        <dbReference type="ARBA" id="ARBA00023180"/>
    </source>
</evidence>
<comment type="subcellular location">
    <subcellularLocation>
        <location evidence="1">Endoplasmic reticulum membrane</location>
        <topology evidence="1">Multi-pass membrane protein</topology>
    </subcellularLocation>
</comment>
<keyword evidence="4 13" id="KW-0812">Transmembrane</keyword>
<feature type="domain" description="ABC transporter" evidence="14">
    <location>
        <begin position="428"/>
        <end position="670"/>
    </location>
</feature>
<dbReference type="InterPro" id="IPR013525">
    <property type="entry name" value="ABC2_TM"/>
</dbReference>
<dbReference type="Pfam" id="PF19055">
    <property type="entry name" value="ABC2_membrane_7"/>
    <property type="match status" value="1"/>
</dbReference>
<dbReference type="InterPro" id="IPR043926">
    <property type="entry name" value="ABCG_dom"/>
</dbReference>
<accession>A0A093VIE8</accession>
<name>A0A093VIE8_TALMA</name>
<evidence type="ECO:0000256" key="2">
    <source>
        <dbReference type="ARBA" id="ARBA00005814"/>
    </source>
</evidence>
<evidence type="ECO:0000256" key="8">
    <source>
        <dbReference type="ARBA" id="ARBA00022840"/>
    </source>
</evidence>
<keyword evidence="8" id="KW-0067">ATP-binding</keyword>
<dbReference type="eggNOG" id="KOG0061">
    <property type="taxonomic scope" value="Eukaryota"/>
</dbReference>
<dbReference type="EMBL" id="JPOX01000003">
    <property type="protein sequence ID" value="KFX52337.1"/>
    <property type="molecule type" value="Genomic_DNA"/>
</dbReference>
<feature type="compositionally biased region" description="Polar residues" evidence="12">
    <location>
        <begin position="727"/>
        <end position="748"/>
    </location>
</feature>
<dbReference type="Pfam" id="PF00005">
    <property type="entry name" value="ABC_tran"/>
    <property type="match status" value="1"/>
</dbReference>
<organism evidence="15">
    <name type="scientific">Talaromyces marneffei PM1</name>
    <dbReference type="NCBI Taxonomy" id="1077442"/>
    <lineage>
        <taxon>Eukaryota</taxon>
        <taxon>Fungi</taxon>
        <taxon>Dikarya</taxon>
        <taxon>Ascomycota</taxon>
        <taxon>Pezizomycotina</taxon>
        <taxon>Eurotiomycetes</taxon>
        <taxon>Eurotiomycetidae</taxon>
        <taxon>Eurotiales</taxon>
        <taxon>Trichocomaceae</taxon>
        <taxon>Talaromyces</taxon>
        <taxon>Talaromyces sect. Talaromyces</taxon>
    </lineage>
</organism>
<evidence type="ECO:0000259" key="14">
    <source>
        <dbReference type="PROSITE" id="PS50893"/>
    </source>
</evidence>
<feature type="transmembrane region" description="Helical" evidence="13">
    <location>
        <begin position="998"/>
        <end position="1021"/>
    </location>
</feature>
<dbReference type="SUPFAM" id="SSF52540">
    <property type="entry name" value="P-loop containing nucleoside triphosphate hydrolases"/>
    <property type="match status" value="1"/>
</dbReference>
<dbReference type="PROSITE" id="PS50893">
    <property type="entry name" value="ABC_TRANSPORTER_2"/>
    <property type="match status" value="1"/>
</dbReference>
<dbReference type="GO" id="GO:0140359">
    <property type="term" value="F:ABC-type transporter activity"/>
    <property type="evidence" value="ECO:0007669"/>
    <property type="project" value="InterPro"/>
</dbReference>
<dbReference type="InterPro" id="IPR000742">
    <property type="entry name" value="EGF"/>
</dbReference>
<dbReference type="PROSITE" id="PS00211">
    <property type="entry name" value="ABC_TRANSPORTER_1"/>
    <property type="match status" value="1"/>
</dbReference>
<feature type="transmembrane region" description="Helical" evidence="13">
    <location>
        <begin position="1114"/>
        <end position="1137"/>
    </location>
</feature>
<feature type="transmembrane region" description="Helical" evidence="13">
    <location>
        <begin position="918"/>
        <end position="940"/>
    </location>
</feature>
<dbReference type="CDD" id="cd03213">
    <property type="entry name" value="ABCG_EPDR"/>
    <property type="match status" value="1"/>
</dbReference>
<dbReference type="InterPro" id="IPR050352">
    <property type="entry name" value="ABCG_transporters"/>
</dbReference>
<dbReference type="PROSITE" id="PS00022">
    <property type="entry name" value="EGF_1"/>
    <property type="match status" value="1"/>
</dbReference>
<evidence type="ECO:0000256" key="12">
    <source>
        <dbReference type="SAM" id="MobiDB-lite"/>
    </source>
</evidence>
<dbReference type="FunFam" id="3.40.50.300:FF:000702">
    <property type="entry name" value="ABC transporter (Adp1)"/>
    <property type="match status" value="1"/>
</dbReference>
<feature type="compositionally biased region" description="Basic and acidic residues" evidence="12">
    <location>
        <begin position="749"/>
        <end position="763"/>
    </location>
</feature>